<accession>A0A937FJ43</accession>
<dbReference type="GO" id="GO:0016874">
    <property type="term" value="F:ligase activity"/>
    <property type="evidence" value="ECO:0007669"/>
    <property type="project" value="UniProtKB-KW"/>
</dbReference>
<dbReference type="Gene3D" id="3.30.1490.270">
    <property type="match status" value="1"/>
</dbReference>
<comment type="caution">
    <text evidence="7">The sequence shown here is derived from an EMBL/GenBank/DDBJ whole genome shotgun (WGS) entry which is preliminary data.</text>
</comment>
<evidence type="ECO:0000256" key="3">
    <source>
        <dbReference type="ARBA" id="ARBA00022741"/>
    </source>
</evidence>
<dbReference type="Proteomes" id="UP000623681">
    <property type="component" value="Unassembled WGS sequence"/>
</dbReference>
<evidence type="ECO:0000259" key="6">
    <source>
        <dbReference type="Pfam" id="PF03738"/>
    </source>
</evidence>
<keyword evidence="5" id="KW-0460">Magnesium</keyword>
<sequence length="809" mass="95877">MYKNYWDKLLFEYKLIHSKRIKNIYSDVPYFMEKEIYGEFINTAKIINNIAVKIQNGINSEFQDFKSYIPPFKYINEILSLRREGIPIFWSRFDGFIREDNEEKKVFYSELNYDKPCAQRECMVAEETLKGYGNINEGFLEKFINNFYKIKDKYYKSSRIKVALLVDPTHYEETHLAMLFIEKLRNQDIELILSSAENIYVDNAEVFCFQEKIDIILRLYPTEYLYEIPDFLDILKLFDQGKILILNDPRVIIAQCKNLYTYLWVLVENKDTRLNDRERKAVIDSLPYTEILTDKNLTQALKNKNNYVIKPVYGRYSDDVFIGKLYSDEEWKEAINYIKTSKIEKPYIIQEFIKQKQETTYYYDGEFRIPKDGYGNFGIYFSLDEVIGTCVRWNPDYLTNDEYTWFTPIGIEENKFSLTPEYFKFKEIDSRIVVEGEFSGLNIWNKEYINTSIGVLDENKLNELKYATEELSKIFVKTRDYIKQNIDVLKDILSIDGLEEVIKKDKCEELTFLGRMDWALDIYNNWRLLEFNAETPAGVAEAIFVEEILFDEIEKRTSNLEGVRRINENLKEMILQEGKKIIDSYNLNNPTIGFISLTYYEDWVNTNAIYKIFKEKYNCIYGNIEDIEVRTDGLYIYNEKIDVVFRYYPLDWMKDEEDIEYSKLLEIASEKVFFLNPANTIITQSKALFPIIFELIKNKFYTSREEEIIRKYIPHTTFDIEELVSNDFFIKPLLGREGTKVVPSYKLKEIPDEDIVFQQSVLMKTCGDKKYVIFGTYVTGSSFAGIYTRLGEEVTTKECSYIPLTTKVL</sequence>
<feature type="domain" description="Glutathionylspermidine synthase pre-ATP-grasp-like" evidence="6">
    <location>
        <begin position="445"/>
        <end position="803"/>
    </location>
</feature>
<evidence type="ECO:0000256" key="5">
    <source>
        <dbReference type="ARBA" id="ARBA00022842"/>
    </source>
</evidence>
<keyword evidence="3" id="KW-0547">Nucleotide-binding</keyword>
<keyword evidence="1" id="KW-0436">Ligase</keyword>
<gene>
    <name evidence="7" type="ORF">JK634_20140</name>
</gene>
<dbReference type="SUPFAM" id="SSF56059">
    <property type="entry name" value="Glutathione synthetase ATP-binding domain-like"/>
    <property type="match status" value="2"/>
</dbReference>
<dbReference type="EMBL" id="JAESWA010000029">
    <property type="protein sequence ID" value="MBL4934105.1"/>
    <property type="molecule type" value="Genomic_DNA"/>
</dbReference>
<dbReference type="InterPro" id="IPR016185">
    <property type="entry name" value="PreATP-grasp_dom_sf"/>
</dbReference>
<evidence type="ECO:0000256" key="4">
    <source>
        <dbReference type="ARBA" id="ARBA00022840"/>
    </source>
</evidence>
<keyword evidence="2" id="KW-0479">Metal-binding</keyword>
<name>A0A937FJ43_9CLOT</name>
<protein>
    <submittedName>
        <fullName evidence="7">Glutathionylspermidine synthase family protein</fullName>
    </submittedName>
</protein>
<proteinExistence type="predicted"/>
<keyword evidence="8" id="KW-1185">Reference proteome</keyword>
<keyword evidence="4" id="KW-0067">ATP-binding</keyword>
<dbReference type="RefSeq" id="WP_202769564.1">
    <property type="nucleotide sequence ID" value="NZ_JAESWA010000029.1"/>
</dbReference>
<evidence type="ECO:0000313" key="8">
    <source>
        <dbReference type="Proteomes" id="UP000623681"/>
    </source>
</evidence>
<dbReference type="InterPro" id="IPR005494">
    <property type="entry name" value="GSPS_pre-ATP-grasp-like_dom"/>
</dbReference>
<evidence type="ECO:0000256" key="1">
    <source>
        <dbReference type="ARBA" id="ARBA00022598"/>
    </source>
</evidence>
<dbReference type="AlphaFoldDB" id="A0A937FJ43"/>
<dbReference type="GO" id="GO:0005524">
    <property type="term" value="F:ATP binding"/>
    <property type="evidence" value="ECO:0007669"/>
    <property type="project" value="UniProtKB-KW"/>
</dbReference>
<dbReference type="Pfam" id="PF03738">
    <property type="entry name" value="GSP_synth"/>
    <property type="match status" value="2"/>
</dbReference>
<organism evidence="7 8">
    <name type="scientific">Clostridium paridis</name>
    <dbReference type="NCBI Taxonomy" id="2803863"/>
    <lineage>
        <taxon>Bacteria</taxon>
        <taxon>Bacillati</taxon>
        <taxon>Bacillota</taxon>
        <taxon>Clostridia</taxon>
        <taxon>Eubacteriales</taxon>
        <taxon>Clostridiaceae</taxon>
        <taxon>Clostridium</taxon>
    </lineage>
</organism>
<dbReference type="GO" id="GO:0046872">
    <property type="term" value="F:metal ion binding"/>
    <property type="evidence" value="ECO:0007669"/>
    <property type="project" value="UniProtKB-KW"/>
</dbReference>
<evidence type="ECO:0000256" key="2">
    <source>
        <dbReference type="ARBA" id="ARBA00022723"/>
    </source>
</evidence>
<reference evidence="7" key="1">
    <citation type="submission" date="2021-01" db="EMBL/GenBank/DDBJ databases">
        <title>Genome public.</title>
        <authorList>
            <person name="Liu C."/>
            <person name="Sun Q."/>
        </authorList>
    </citation>
    <scope>NUCLEOTIDE SEQUENCE</scope>
    <source>
        <strain evidence="7">YIM B02565</strain>
    </source>
</reference>
<dbReference type="SUPFAM" id="SSF52440">
    <property type="entry name" value="PreATP-grasp domain"/>
    <property type="match status" value="1"/>
</dbReference>
<feature type="domain" description="Glutathionylspermidine synthase pre-ATP-grasp-like" evidence="6">
    <location>
        <begin position="34"/>
        <end position="399"/>
    </location>
</feature>
<evidence type="ECO:0000313" key="7">
    <source>
        <dbReference type="EMBL" id="MBL4934105.1"/>
    </source>
</evidence>